<protein>
    <submittedName>
        <fullName evidence="1">Uncharacterized protein</fullName>
    </submittedName>
</protein>
<dbReference type="EMBL" id="GGEC01063906">
    <property type="protein sequence ID" value="MBX44390.1"/>
    <property type="molecule type" value="Transcribed_RNA"/>
</dbReference>
<reference evidence="1" key="1">
    <citation type="submission" date="2018-02" db="EMBL/GenBank/DDBJ databases">
        <title>Rhizophora mucronata_Transcriptome.</title>
        <authorList>
            <person name="Meera S.P."/>
            <person name="Sreeshan A."/>
            <person name="Augustine A."/>
        </authorList>
    </citation>
    <scope>NUCLEOTIDE SEQUENCE</scope>
    <source>
        <tissue evidence="1">Leaf</tissue>
    </source>
</reference>
<organism evidence="1">
    <name type="scientific">Rhizophora mucronata</name>
    <name type="common">Asiatic mangrove</name>
    <dbReference type="NCBI Taxonomy" id="61149"/>
    <lineage>
        <taxon>Eukaryota</taxon>
        <taxon>Viridiplantae</taxon>
        <taxon>Streptophyta</taxon>
        <taxon>Embryophyta</taxon>
        <taxon>Tracheophyta</taxon>
        <taxon>Spermatophyta</taxon>
        <taxon>Magnoliopsida</taxon>
        <taxon>eudicotyledons</taxon>
        <taxon>Gunneridae</taxon>
        <taxon>Pentapetalae</taxon>
        <taxon>rosids</taxon>
        <taxon>fabids</taxon>
        <taxon>Malpighiales</taxon>
        <taxon>Rhizophoraceae</taxon>
        <taxon>Rhizophora</taxon>
    </lineage>
</organism>
<evidence type="ECO:0000313" key="1">
    <source>
        <dbReference type="EMBL" id="MBX44390.1"/>
    </source>
</evidence>
<name>A0A2P2NPR6_RHIMU</name>
<proteinExistence type="predicted"/>
<accession>A0A2P2NPR6</accession>
<sequence>MPFRNMELTTRYMNHRKLKMQENSLFIDINIILRYIQST</sequence>
<dbReference type="AlphaFoldDB" id="A0A2P2NPR6"/>